<dbReference type="AlphaFoldDB" id="A0A409W1Z1"/>
<organism evidence="2 3">
    <name type="scientific">Panaeolus cyanescens</name>
    <dbReference type="NCBI Taxonomy" id="181874"/>
    <lineage>
        <taxon>Eukaryota</taxon>
        <taxon>Fungi</taxon>
        <taxon>Dikarya</taxon>
        <taxon>Basidiomycota</taxon>
        <taxon>Agaricomycotina</taxon>
        <taxon>Agaricomycetes</taxon>
        <taxon>Agaricomycetidae</taxon>
        <taxon>Agaricales</taxon>
        <taxon>Agaricineae</taxon>
        <taxon>Galeropsidaceae</taxon>
        <taxon>Panaeolus</taxon>
    </lineage>
</organism>
<proteinExistence type="predicted"/>
<accession>A0A409W1Z1</accession>
<dbReference type="SUPFAM" id="SSF52047">
    <property type="entry name" value="RNI-like"/>
    <property type="match status" value="1"/>
</dbReference>
<dbReference type="PROSITE" id="PS50181">
    <property type="entry name" value="FBOX"/>
    <property type="match status" value="1"/>
</dbReference>
<evidence type="ECO:0000259" key="1">
    <source>
        <dbReference type="PROSITE" id="PS50181"/>
    </source>
</evidence>
<evidence type="ECO:0000313" key="2">
    <source>
        <dbReference type="EMBL" id="PPQ72522.1"/>
    </source>
</evidence>
<evidence type="ECO:0000313" key="3">
    <source>
        <dbReference type="Proteomes" id="UP000284842"/>
    </source>
</evidence>
<dbReference type="EMBL" id="NHTK01005865">
    <property type="protein sequence ID" value="PPQ72522.1"/>
    <property type="molecule type" value="Genomic_DNA"/>
</dbReference>
<dbReference type="Proteomes" id="UP000284842">
    <property type="component" value="Unassembled WGS sequence"/>
</dbReference>
<sequence length="326" mass="36627">MSFAILPIELVDQISLCLSMKDQVSLAATAKRYTDVVQRVLYRHITLDSQNNQDCLHSLANNPIIAKHVRSFTICVSQSNDLLPVLNEAISNMTELTSLDIWVEQFSNSWIMKTPDTSTYNRLNRFTCSFNLDHNLAHFLNKTPQLRQLHVHSLPTSSSDLVSTLRPDALPLLSQFYGSSQAAQFIVPGRPVEEIHLHSGDLTEEVARSLAYSTGPVRDLSAVTSSHSVSLIGTLTRCMERLVHLRIVTCNFSDAPDLAYVSNIADALRSLPDLQTCEIWGIHWVSSQKGFDDEDRVWHSETFNTDDVLNGNTVLDVSNLYFHHPH</sequence>
<keyword evidence="3" id="KW-1185">Reference proteome</keyword>
<name>A0A409W1Z1_9AGAR</name>
<dbReference type="InParanoid" id="A0A409W1Z1"/>
<gene>
    <name evidence="2" type="ORF">CVT24_004828</name>
</gene>
<feature type="domain" description="F-box" evidence="1">
    <location>
        <begin position="1"/>
        <end position="45"/>
    </location>
</feature>
<dbReference type="OrthoDB" id="613763at2759"/>
<reference evidence="2 3" key="1">
    <citation type="journal article" date="2018" name="Evol. Lett.">
        <title>Horizontal gene cluster transfer increased hallucinogenic mushroom diversity.</title>
        <authorList>
            <person name="Reynolds H.T."/>
            <person name="Vijayakumar V."/>
            <person name="Gluck-Thaler E."/>
            <person name="Korotkin H.B."/>
            <person name="Matheny P.B."/>
            <person name="Slot J.C."/>
        </authorList>
    </citation>
    <scope>NUCLEOTIDE SEQUENCE [LARGE SCALE GENOMIC DNA]</scope>
    <source>
        <strain evidence="2 3">2629</strain>
    </source>
</reference>
<comment type="caution">
    <text evidence="2">The sequence shown here is derived from an EMBL/GenBank/DDBJ whole genome shotgun (WGS) entry which is preliminary data.</text>
</comment>
<protein>
    <recommendedName>
        <fullName evidence="1">F-box domain-containing protein</fullName>
    </recommendedName>
</protein>
<dbReference type="InterPro" id="IPR001810">
    <property type="entry name" value="F-box_dom"/>
</dbReference>